<protein>
    <submittedName>
        <fullName evidence="2">Uncharacterized protein</fullName>
    </submittedName>
</protein>
<proteinExistence type="predicted"/>
<name>A0A9P0BBU5_BRAAE</name>
<accession>A0A9P0BBU5</accession>
<evidence type="ECO:0000256" key="1">
    <source>
        <dbReference type="SAM" id="SignalP"/>
    </source>
</evidence>
<organism evidence="2 3">
    <name type="scientific">Brassicogethes aeneus</name>
    <name type="common">Rape pollen beetle</name>
    <name type="synonym">Meligethes aeneus</name>
    <dbReference type="NCBI Taxonomy" id="1431903"/>
    <lineage>
        <taxon>Eukaryota</taxon>
        <taxon>Metazoa</taxon>
        <taxon>Ecdysozoa</taxon>
        <taxon>Arthropoda</taxon>
        <taxon>Hexapoda</taxon>
        <taxon>Insecta</taxon>
        <taxon>Pterygota</taxon>
        <taxon>Neoptera</taxon>
        <taxon>Endopterygota</taxon>
        <taxon>Coleoptera</taxon>
        <taxon>Polyphaga</taxon>
        <taxon>Cucujiformia</taxon>
        <taxon>Nitidulidae</taxon>
        <taxon>Meligethinae</taxon>
        <taxon>Brassicogethes</taxon>
    </lineage>
</organism>
<sequence>MKTKLQILLIITFILQTKQSELRRKEKRGSFDEFPIGSYGSQSEWKGINTPIQKQNAGIDSYLPISGIKYGISQVPQVVSNSIDKPVQEAQEVIPPTSLGRAIIPENPPPATPVNAVAANIPMSQGALFLGSGSLGVVDLGNGVYALGSGSLGYSNRRSNPRPSIKSPLYPPIPASPNQIRAAVPSSIPPPLNPLPSYMPVSMSIDYNDPLLNYLPQPPPDENGYEYLAPNRVGFGSPLNYVPRIKPTMNFATPTPLQVPLEAIPHFPLSSYQFEVGSQDVSSQTIQFGEKLPNFYPQEIPYRSIK</sequence>
<reference evidence="2" key="1">
    <citation type="submission" date="2021-12" db="EMBL/GenBank/DDBJ databases">
        <authorList>
            <person name="King R."/>
        </authorList>
    </citation>
    <scope>NUCLEOTIDE SEQUENCE</scope>
</reference>
<gene>
    <name evidence="2" type="ORF">MELIAE_LOCUS10585</name>
</gene>
<feature type="signal peptide" evidence="1">
    <location>
        <begin position="1"/>
        <end position="19"/>
    </location>
</feature>
<evidence type="ECO:0000313" key="2">
    <source>
        <dbReference type="EMBL" id="CAH0560917.1"/>
    </source>
</evidence>
<dbReference type="AlphaFoldDB" id="A0A9P0BBU5"/>
<dbReference type="OrthoDB" id="6766933at2759"/>
<dbReference type="EMBL" id="OV121138">
    <property type="protein sequence ID" value="CAH0560917.1"/>
    <property type="molecule type" value="Genomic_DNA"/>
</dbReference>
<feature type="chain" id="PRO_5040113819" evidence="1">
    <location>
        <begin position="20"/>
        <end position="306"/>
    </location>
</feature>
<dbReference type="Proteomes" id="UP001154078">
    <property type="component" value="Chromosome 7"/>
</dbReference>
<keyword evidence="1" id="KW-0732">Signal</keyword>
<evidence type="ECO:0000313" key="3">
    <source>
        <dbReference type="Proteomes" id="UP001154078"/>
    </source>
</evidence>
<keyword evidence="3" id="KW-1185">Reference proteome</keyword>